<organism evidence="2 3">
    <name type="scientific">Candidatus Thermofonsia Clade 3 bacterium</name>
    <dbReference type="NCBI Taxonomy" id="2364212"/>
    <lineage>
        <taxon>Bacteria</taxon>
        <taxon>Bacillati</taxon>
        <taxon>Chloroflexota</taxon>
        <taxon>Candidatus Thermofontia</taxon>
        <taxon>Candidatus Thermofonsia Clade 3</taxon>
    </lineage>
</organism>
<accession>A0A2M8Q874</accession>
<dbReference type="InterPro" id="IPR049874">
    <property type="entry name" value="ROK_cs"/>
</dbReference>
<dbReference type="PANTHER" id="PTHR18964">
    <property type="entry name" value="ROK (REPRESSOR, ORF, KINASE) FAMILY"/>
    <property type="match status" value="1"/>
</dbReference>
<keyword evidence="2" id="KW-0418">Kinase</keyword>
<feature type="non-terminal residue" evidence="2">
    <location>
        <position position="132"/>
    </location>
</feature>
<dbReference type="InterPro" id="IPR043129">
    <property type="entry name" value="ATPase_NBD"/>
</dbReference>
<gene>
    <name evidence="2" type="ORF">CUN48_16055</name>
</gene>
<comment type="similarity">
    <text evidence="1">Belongs to the ROK (NagC/XylR) family.</text>
</comment>
<dbReference type="InterPro" id="IPR000600">
    <property type="entry name" value="ROK"/>
</dbReference>
<dbReference type="PANTHER" id="PTHR18964:SF149">
    <property type="entry name" value="BIFUNCTIONAL UDP-N-ACETYLGLUCOSAMINE 2-EPIMERASE_N-ACETYLMANNOSAMINE KINASE"/>
    <property type="match status" value="1"/>
</dbReference>
<comment type="caution">
    <text evidence="2">The sequence shown here is derived from an EMBL/GenBank/DDBJ whole genome shotgun (WGS) entry which is preliminary data.</text>
</comment>
<dbReference type="Proteomes" id="UP000230790">
    <property type="component" value="Unassembled WGS sequence"/>
</dbReference>
<evidence type="ECO:0000313" key="2">
    <source>
        <dbReference type="EMBL" id="PJF45996.1"/>
    </source>
</evidence>
<keyword evidence="2" id="KW-0808">Transferase</keyword>
<dbReference type="Pfam" id="PF00480">
    <property type="entry name" value="ROK"/>
    <property type="match status" value="1"/>
</dbReference>
<dbReference type="PROSITE" id="PS01125">
    <property type="entry name" value="ROK"/>
    <property type="match status" value="1"/>
</dbReference>
<sequence>MGVCTPGPVDHAAGVLLDPPNIPGLHHAPLAALLSERLNAPVRLDHDAKAAGLGEFHYGAGRGERSMVYIIVGTGVGAAIIADGQVYRGLHNSAGEFGHTTLDRAGALCSCGSRGCVETFMSGPWLARRYAA</sequence>
<dbReference type="Gene3D" id="3.30.420.40">
    <property type="match status" value="2"/>
</dbReference>
<dbReference type="AlphaFoldDB" id="A0A2M8Q874"/>
<protein>
    <submittedName>
        <fullName evidence="2">Glucokinase</fullName>
    </submittedName>
</protein>
<evidence type="ECO:0000313" key="3">
    <source>
        <dbReference type="Proteomes" id="UP000230790"/>
    </source>
</evidence>
<proteinExistence type="inferred from homology"/>
<dbReference type="SUPFAM" id="SSF53067">
    <property type="entry name" value="Actin-like ATPase domain"/>
    <property type="match status" value="1"/>
</dbReference>
<dbReference type="EMBL" id="PGTN01000564">
    <property type="protein sequence ID" value="PJF45996.1"/>
    <property type="molecule type" value="Genomic_DNA"/>
</dbReference>
<name>A0A2M8Q874_9CHLR</name>
<reference evidence="2 3" key="1">
    <citation type="submission" date="2017-11" db="EMBL/GenBank/DDBJ databases">
        <title>Evolution of Phototrophy in the Chloroflexi Phylum Driven by Horizontal Gene Transfer.</title>
        <authorList>
            <person name="Ward L.M."/>
            <person name="Hemp J."/>
            <person name="Shih P.M."/>
            <person name="Mcglynn S.E."/>
            <person name="Fischer W."/>
        </authorList>
    </citation>
    <scope>NUCLEOTIDE SEQUENCE [LARGE SCALE GENOMIC DNA]</scope>
    <source>
        <strain evidence="2">JP3_7</strain>
    </source>
</reference>
<dbReference type="GO" id="GO:0016301">
    <property type="term" value="F:kinase activity"/>
    <property type="evidence" value="ECO:0007669"/>
    <property type="project" value="UniProtKB-KW"/>
</dbReference>
<evidence type="ECO:0000256" key="1">
    <source>
        <dbReference type="ARBA" id="ARBA00006479"/>
    </source>
</evidence>